<keyword evidence="6 8" id="KW-0443">Lipid metabolism</keyword>
<dbReference type="EC" id="2.7.8.7" evidence="8"/>
<dbReference type="NCBIfam" id="TIGR00556">
    <property type="entry name" value="pantethn_trn"/>
    <property type="match status" value="1"/>
</dbReference>
<dbReference type="GO" id="GO:0005737">
    <property type="term" value="C:cytoplasm"/>
    <property type="evidence" value="ECO:0007669"/>
    <property type="project" value="UniProtKB-SubCell"/>
</dbReference>
<gene>
    <name evidence="8 10" type="primary">acpS</name>
    <name evidence="10" type="ORF">COX36_00060</name>
</gene>
<accession>A0A2G9YXP6</accession>
<protein>
    <recommendedName>
        <fullName evidence="8">Holo-[acyl-carrier-protein] synthase</fullName>
        <shortName evidence="8">Holo-ACP synthase</shortName>
        <ecNumber evidence="8">2.7.8.7</ecNumber>
    </recommendedName>
    <alternativeName>
        <fullName evidence="8">4'-phosphopantetheinyl transferase AcpS</fullName>
    </alternativeName>
</protein>
<evidence type="ECO:0000313" key="11">
    <source>
        <dbReference type="Proteomes" id="UP000230273"/>
    </source>
</evidence>
<evidence type="ECO:0000256" key="4">
    <source>
        <dbReference type="ARBA" id="ARBA00022832"/>
    </source>
</evidence>
<reference evidence="10 11" key="1">
    <citation type="submission" date="2017-09" db="EMBL/GenBank/DDBJ databases">
        <title>Depth-based differentiation of microbial function through sediment-hosted aquifers and enrichment of novel symbionts in the deep terrestrial subsurface.</title>
        <authorList>
            <person name="Probst A.J."/>
            <person name="Ladd B."/>
            <person name="Jarett J.K."/>
            <person name="Geller-Mcgrath D.E."/>
            <person name="Sieber C.M."/>
            <person name="Emerson J.B."/>
            <person name="Anantharaman K."/>
            <person name="Thomas B.C."/>
            <person name="Malmstrom R."/>
            <person name="Stieglmeier M."/>
            <person name="Klingl A."/>
            <person name="Woyke T."/>
            <person name="Ryan C.M."/>
            <person name="Banfield J.F."/>
        </authorList>
    </citation>
    <scope>NUCLEOTIDE SEQUENCE [LARGE SCALE GENOMIC DNA]</scope>
    <source>
        <strain evidence="10">CG23_combo_of_CG06-09_8_20_14_all_38_19</strain>
    </source>
</reference>
<feature type="binding site" evidence="8">
    <location>
        <position position="57"/>
    </location>
    <ligand>
        <name>Mg(2+)</name>
        <dbReference type="ChEBI" id="CHEBI:18420"/>
    </ligand>
</feature>
<evidence type="ECO:0000256" key="6">
    <source>
        <dbReference type="ARBA" id="ARBA00023098"/>
    </source>
</evidence>
<dbReference type="InterPro" id="IPR008278">
    <property type="entry name" value="4-PPantetheinyl_Trfase_dom"/>
</dbReference>
<dbReference type="EMBL" id="PCRP01000003">
    <property type="protein sequence ID" value="PIP24026.1"/>
    <property type="molecule type" value="Genomic_DNA"/>
</dbReference>
<dbReference type="GO" id="GO:0008897">
    <property type="term" value="F:holo-[acyl-carrier-protein] synthase activity"/>
    <property type="evidence" value="ECO:0007669"/>
    <property type="project" value="UniProtKB-UniRule"/>
</dbReference>
<sequence length="175" mass="19750">MIGIDLLEIRRFEKAFTKWGERFLRRIFTERELNYFYRLGPKRVVVAELAARFAAKEAVSKALGTGIKLLGSEGKVGVSWKEIEVLTKSSGKPVVVLSDRARKKAKKLGFKKVHVNQRSCSSHSFGRKGLSRLSGRLFISIDLRNAVLLLAEAVYLKTGSASTSRLIYLVRIFYI</sequence>
<proteinExistence type="inferred from homology"/>
<evidence type="ECO:0000256" key="5">
    <source>
        <dbReference type="ARBA" id="ARBA00022842"/>
    </source>
</evidence>
<dbReference type="InterPro" id="IPR002582">
    <property type="entry name" value="ACPS"/>
</dbReference>
<comment type="subcellular location">
    <subcellularLocation>
        <location evidence="8">Cytoplasm</location>
    </subcellularLocation>
</comment>
<dbReference type="Pfam" id="PF01648">
    <property type="entry name" value="ACPS"/>
    <property type="match status" value="1"/>
</dbReference>
<evidence type="ECO:0000256" key="7">
    <source>
        <dbReference type="ARBA" id="ARBA00023160"/>
    </source>
</evidence>
<comment type="similarity">
    <text evidence="8">Belongs to the P-Pant transferase superfamily. AcpS family.</text>
</comment>
<dbReference type="SUPFAM" id="SSF56214">
    <property type="entry name" value="4'-phosphopantetheinyl transferase"/>
    <property type="match status" value="1"/>
</dbReference>
<dbReference type="NCBIfam" id="TIGR00516">
    <property type="entry name" value="acpS"/>
    <property type="match status" value="1"/>
</dbReference>
<feature type="domain" description="4'-phosphopantetheinyl transferase" evidence="9">
    <location>
        <begin position="2"/>
        <end position="107"/>
    </location>
</feature>
<comment type="function">
    <text evidence="8">Transfers the 4'-phosphopantetheine moiety from coenzyme A to a Ser of acyl-carrier-protein.</text>
</comment>
<dbReference type="InterPro" id="IPR037143">
    <property type="entry name" value="4-PPantetheinyl_Trfase_dom_sf"/>
</dbReference>
<feature type="binding site" evidence="8">
    <location>
        <position position="5"/>
    </location>
    <ligand>
        <name>Mg(2+)</name>
        <dbReference type="ChEBI" id="CHEBI:18420"/>
    </ligand>
</feature>
<dbReference type="Proteomes" id="UP000230273">
    <property type="component" value="Unassembled WGS sequence"/>
</dbReference>
<comment type="catalytic activity">
    <reaction evidence="8">
        <text>apo-[ACP] + CoA = holo-[ACP] + adenosine 3',5'-bisphosphate + H(+)</text>
        <dbReference type="Rhea" id="RHEA:12068"/>
        <dbReference type="Rhea" id="RHEA-COMP:9685"/>
        <dbReference type="Rhea" id="RHEA-COMP:9690"/>
        <dbReference type="ChEBI" id="CHEBI:15378"/>
        <dbReference type="ChEBI" id="CHEBI:29999"/>
        <dbReference type="ChEBI" id="CHEBI:57287"/>
        <dbReference type="ChEBI" id="CHEBI:58343"/>
        <dbReference type="ChEBI" id="CHEBI:64479"/>
        <dbReference type="EC" id="2.7.8.7"/>
    </reaction>
</comment>
<dbReference type="Gene3D" id="3.90.470.20">
    <property type="entry name" value="4'-phosphopantetheinyl transferase domain"/>
    <property type="match status" value="1"/>
</dbReference>
<dbReference type="GO" id="GO:0000287">
    <property type="term" value="F:magnesium ion binding"/>
    <property type="evidence" value="ECO:0007669"/>
    <property type="project" value="UniProtKB-UniRule"/>
</dbReference>
<keyword evidence="1 8" id="KW-0444">Lipid biosynthesis</keyword>
<keyword evidence="5 8" id="KW-0460">Magnesium</keyword>
<dbReference type="InterPro" id="IPR004568">
    <property type="entry name" value="Ppantetheine-prot_Trfase_dom"/>
</dbReference>
<keyword evidence="8" id="KW-0963">Cytoplasm</keyword>
<keyword evidence="3 8" id="KW-0479">Metal-binding</keyword>
<keyword evidence="7 8" id="KW-0275">Fatty acid biosynthesis</keyword>
<comment type="caution">
    <text evidence="10">The sequence shown here is derived from an EMBL/GenBank/DDBJ whole genome shotgun (WGS) entry which is preliminary data.</text>
</comment>
<name>A0A2G9YXP6_9BACT</name>
<evidence type="ECO:0000256" key="8">
    <source>
        <dbReference type="HAMAP-Rule" id="MF_00101"/>
    </source>
</evidence>
<evidence type="ECO:0000256" key="1">
    <source>
        <dbReference type="ARBA" id="ARBA00022516"/>
    </source>
</evidence>
<keyword evidence="4 8" id="KW-0276">Fatty acid metabolism</keyword>
<dbReference type="AlphaFoldDB" id="A0A2G9YXP6"/>
<evidence type="ECO:0000256" key="3">
    <source>
        <dbReference type="ARBA" id="ARBA00022723"/>
    </source>
</evidence>
<dbReference type="GO" id="GO:0006633">
    <property type="term" value="P:fatty acid biosynthetic process"/>
    <property type="evidence" value="ECO:0007669"/>
    <property type="project" value="UniProtKB-UniRule"/>
</dbReference>
<dbReference type="HAMAP" id="MF_00101">
    <property type="entry name" value="AcpS"/>
    <property type="match status" value="1"/>
</dbReference>
<organism evidence="10 11">
    <name type="scientific">Candidatus Nealsonbacteria bacterium CG23_combo_of_CG06-09_8_20_14_all_38_19</name>
    <dbReference type="NCBI Taxonomy" id="1974721"/>
    <lineage>
        <taxon>Bacteria</taxon>
        <taxon>Candidatus Nealsoniibacteriota</taxon>
    </lineage>
</organism>
<evidence type="ECO:0000259" key="9">
    <source>
        <dbReference type="Pfam" id="PF01648"/>
    </source>
</evidence>
<comment type="cofactor">
    <cofactor evidence="8">
        <name>Mg(2+)</name>
        <dbReference type="ChEBI" id="CHEBI:18420"/>
    </cofactor>
</comment>
<evidence type="ECO:0000256" key="2">
    <source>
        <dbReference type="ARBA" id="ARBA00022679"/>
    </source>
</evidence>
<keyword evidence="2 8" id="KW-0808">Transferase</keyword>
<evidence type="ECO:0000313" key="10">
    <source>
        <dbReference type="EMBL" id="PIP24026.1"/>
    </source>
</evidence>